<evidence type="ECO:0000256" key="1">
    <source>
        <dbReference type="ARBA" id="ARBA00022448"/>
    </source>
</evidence>
<dbReference type="InterPro" id="IPR027417">
    <property type="entry name" value="P-loop_NTPase"/>
</dbReference>
<evidence type="ECO:0000313" key="5">
    <source>
        <dbReference type="EMBL" id="HJC39876.1"/>
    </source>
</evidence>
<dbReference type="Pfam" id="PF00005">
    <property type="entry name" value="ABC_tran"/>
    <property type="match status" value="1"/>
</dbReference>
<dbReference type="CDD" id="cd03230">
    <property type="entry name" value="ABC_DR_subfamily_A"/>
    <property type="match status" value="1"/>
</dbReference>
<dbReference type="EMBL" id="DWWK01000210">
    <property type="protein sequence ID" value="HJC39876.1"/>
    <property type="molecule type" value="Genomic_DNA"/>
</dbReference>
<feature type="domain" description="ABC transporter" evidence="4">
    <location>
        <begin position="4"/>
        <end position="230"/>
    </location>
</feature>
<proteinExistence type="predicted"/>
<dbReference type="AlphaFoldDB" id="A0A9D2NWC4"/>
<keyword evidence="2" id="KW-0547">Nucleotide-binding</keyword>
<accession>A0A9D2NWC4</accession>
<evidence type="ECO:0000259" key="4">
    <source>
        <dbReference type="PROSITE" id="PS50893"/>
    </source>
</evidence>
<evidence type="ECO:0000256" key="3">
    <source>
        <dbReference type="ARBA" id="ARBA00022840"/>
    </source>
</evidence>
<keyword evidence="3 5" id="KW-0067">ATP-binding</keyword>
<organism evidence="5 6">
    <name type="scientific">Candidatus Mediterraneibacter faecigallinarum</name>
    <dbReference type="NCBI Taxonomy" id="2838669"/>
    <lineage>
        <taxon>Bacteria</taxon>
        <taxon>Bacillati</taxon>
        <taxon>Bacillota</taxon>
        <taxon>Clostridia</taxon>
        <taxon>Lachnospirales</taxon>
        <taxon>Lachnospiraceae</taxon>
        <taxon>Mediterraneibacter</taxon>
    </lineage>
</organism>
<reference evidence="5" key="1">
    <citation type="journal article" date="2021" name="PeerJ">
        <title>Extensive microbial diversity within the chicken gut microbiome revealed by metagenomics and culture.</title>
        <authorList>
            <person name="Gilroy R."/>
            <person name="Ravi A."/>
            <person name="Getino M."/>
            <person name="Pursley I."/>
            <person name="Horton D.L."/>
            <person name="Alikhan N.F."/>
            <person name="Baker D."/>
            <person name="Gharbi K."/>
            <person name="Hall N."/>
            <person name="Watson M."/>
            <person name="Adriaenssens E.M."/>
            <person name="Foster-Nyarko E."/>
            <person name="Jarju S."/>
            <person name="Secka A."/>
            <person name="Antonio M."/>
            <person name="Oren A."/>
            <person name="Chaudhuri R.R."/>
            <person name="La Ragione R."/>
            <person name="Hildebrand F."/>
            <person name="Pallen M.J."/>
        </authorList>
    </citation>
    <scope>NUCLEOTIDE SEQUENCE</scope>
    <source>
        <strain evidence="5">ChiGjej1B1-1692</strain>
    </source>
</reference>
<dbReference type="PANTHER" id="PTHR42939">
    <property type="entry name" value="ABC TRANSPORTER ATP-BINDING PROTEIN ALBC-RELATED"/>
    <property type="match status" value="1"/>
</dbReference>
<reference evidence="5" key="2">
    <citation type="submission" date="2021-04" db="EMBL/GenBank/DDBJ databases">
        <authorList>
            <person name="Gilroy R."/>
        </authorList>
    </citation>
    <scope>NUCLEOTIDE SEQUENCE</scope>
    <source>
        <strain evidence="5">ChiGjej1B1-1692</strain>
    </source>
</reference>
<dbReference type="GO" id="GO:0005524">
    <property type="term" value="F:ATP binding"/>
    <property type="evidence" value="ECO:0007669"/>
    <property type="project" value="UniProtKB-KW"/>
</dbReference>
<dbReference type="Gene3D" id="3.40.50.300">
    <property type="entry name" value="P-loop containing nucleotide triphosphate hydrolases"/>
    <property type="match status" value="1"/>
</dbReference>
<sequence length="285" mass="32039">MTPLLKIDNLEKRIGTLHLENISLTLEPGYIFGLIGRNGAGKTTLIRTLMNLYQKDGGSVTVDGCPMDTMEREAKDRIGFVLDDFLFEEKLSIASNGKLFGSTYSHYDHGLFLKFCERFELDPKQKTGRLSKGQRTRFQLAFALSHQAKLFIMDEPASGLDPLFRKDLTGCMQELVEDGTRSILFSTHLTADLDQIGDYIALIDEGRFYFCSDMESLRERYRLLEGSREAVEALQGPQILAVVHEDYGSTALAEYPGPELTGRLASRAPTLNELLYYLQKGGCIR</sequence>
<dbReference type="Proteomes" id="UP000823894">
    <property type="component" value="Unassembled WGS sequence"/>
</dbReference>
<dbReference type="SUPFAM" id="SSF52540">
    <property type="entry name" value="P-loop containing nucleoside triphosphate hydrolases"/>
    <property type="match status" value="1"/>
</dbReference>
<dbReference type="InterPro" id="IPR003439">
    <property type="entry name" value="ABC_transporter-like_ATP-bd"/>
</dbReference>
<protein>
    <submittedName>
        <fullName evidence="5">ABC transporter ATP-binding protein</fullName>
    </submittedName>
</protein>
<comment type="caution">
    <text evidence="5">The sequence shown here is derived from an EMBL/GenBank/DDBJ whole genome shotgun (WGS) entry which is preliminary data.</text>
</comment>
<gene>
    <name evidence="5" type="ORF">H9757_12610</name>
</gene>
<dbReference type="InterPro" id="IPR003593">
    <property type="entry name" value="AAA+_ATPase"/>
</dbReference>
<dbReference type="PANTHER" id="PTHR42939:SF3">
    <property type="entry name" value="ABC TRANSPORTER ATP-BINDING COMPONENT"/>
    <property type="match status" value="1"/>
</dbReference>
<dbReference type="InterPro" id="IPR051782">
    <property type="entry name" value="ABC_Transporter_VariousFunc"/>
</dbReference>
<evidence type="ECO:0000256" key="2">
    <source>
        <dbReference type="ARBA" id="ARBA00022741"/>
    </source>
</evidence>
<keyword evidence="1" id="KW-0813">Transport</keyword>
<dbReference type="SMART" id="SM00382">
    <property type="entry name" value="AAA"/>
    <property type="match status" value="1"/>
</dbReference>
<evidence type="ECO:0000313" key="6">
    <source>
        <dbReference type="Proteomes" id="UP000823894"/>
    </source>
</evidence>
<dbReference type="PROSITE" id="PS50893">
    <property type="entry name" value="ABC_TRANSPORTER_2"/>
    <property type="match status" value="1"/>
</dbReference>
<dbReference type="GO" id="GO:0016887">
    <property type="term" value="F:ATP hydrolysis activity"/>
    <property type="evidence" value="ECO:0007669"/>
    <property type="project" value="InterPro"/>
</dbReference>
<name>A0A9D2NWC4_9FIRM</name>